<evidence type="ECO:0000313" key="2">
    <source>
        <dbReference type="EMBL" id="MCW3476762.1"/>
    </source>
</evidence>
<gene>
    <name evidence="2" type="ORF">OL599_19535</name>
</gene>
<dbReference type="AlphaFoldDB" id="A0AA42CJC4"/>
<organism evidence="2 3">
    <name type="scientific">Limobrevibacterium gyesilva</name>
    <dbReference type="NCBI Taxonomy" id="2991712"/>
    <lineage>
        <taxon>Bacteria</taxon>
        <taxon>Pseudomonadati</taxon>
        <taxon>Pseudomonadota</taxon>
        <taxon>Alphaproteobacteria</taxon>
        <taxon>Acetobacterales</taxon>
        <taxon>Acetobacteraceae</taxon>
        <taxon>Limobrevibacterium</taxon>
    </lineage>
</organism>
<dbReference type="RefSeq" id="WP_264715595.1">
    <property type="nucleotide sequence ID" value="NZ_JAPDNT010000024.1"/>
</dbReference>
<accession>A0AA42CJC4</accession>
<keyword evidence="1" id="KW-1133">Transmembrane helix</keyword>
<keyword evidence="1" id="KW-0812">Transmembrane</keyword>
<protein>
    <submittedName>
        <fullName evidence="2">FixH family protein</fullName>
    </submittedName>
</protein>
<dbReference type="EMBL" id="JAPDNT010000024">
    <property type="protein sequence ID" value="MCW3476762.1"/>
    <property type="molecule type" value="Genomic_DNA"/>
</dbReference>
<dbReference type="Proteomes" id="UP001165679">
    <property type="component" value="Unassembled WGS sequence"/>
</dbReference>
<evidence type="ECO:0000313" key="3">
    <source>
        <dbReference type="Proteomes" id="UP001165679"/>
    </source>
</evidence>
<keyword evidence="1" id="KW-0472">Membrane</keyword>
<dbReference type="InterPro" id="IPR008620">
    <property type="entry name" value="FixH"/>
</dbReference>
<comment type="caution">
    <text evidence="2">The sequence shown here is derived from an EMBL/GenBank/DDBJ whole genome shotgun (WGS) entry which is preliminary data.</text>
</comment>
<feature type="transmembrane region" description="Helical" evidence="1">
    <location>
        <begin position="20"/>
        <end position="40"/>
    </location>
</feature>
<dbReference type="Pfam" id="PF05751">
    <property type="entry name" value="FixH"/>
    <property type="match status" value="1"/>
</dbReference>
<keyword evidence="3" id="KW-1185">Reference proteome</keyword>
<sequence>MPTIRSTPFRSAPASPWRFFPWVVAGAMGVVILVNLGMAYSAVHGFPGLAADDVFDRSNAYDKVLAASQRQAALGWSLAVSVEAGRPVVLLTGREGQPLEGARLSATARRPLGAETTSHVVFRATAPGRYVAEAPLAEPGQWDLLIAAASGQQTLRSTHRVVVR</sequence>
<reference evidence="2" key="1">
    <citation type="submission" date="2022-09" db="EMBL/GenBank/DDBJ databases">
        <title>Rhodovastum sp. nov. RN2-1 isolated from soil in Seongnam, South Korea.</title>
        <authorList>
            <person name="Le N.T."/>
        </authorList>
    </citation>
    <scope>NUCLEOTIDE SEQUENCE</scope>
    <source>
        <strain evidence="2">RN2-1</strain>
    </source>
</reference>
<name>A0AA42CJC4_9PROT</name>
<proteinExistence type="predicted"/>
<reference evidence="2" key="2">
    <citation type="submission" date="2022-10" db="EMBL/GenBank/DDBJ databases">
        <authorList>
            <person name="Trinh H.N."/>
        </authorList>
    </citation>
    <scope>NUCLEOTIDE SEQUENCE</scope>
    <source>
        <strain evidence="2">RN2-1</strain>
    </source>
</reference>
<evidence type="ECO:0000256" key="1">
    <source>
        <dbReference type="SAM" id="Phobius"/>
    </source>
</evidence>